<dbReference type="Gene3D" id="3.40.30.10">
    <property type="entry name" value="Glutaredoxin"/>
    <property type="match status" value="1"/>
</dbReference>
<proteinExistence type="predicted"/>
<dbReference type="GO" id="GO:0005788">
    <property type="term" value="C:endoplasmic reticulum lumen"/>
    <property type="evidence" value="ECO:0007669"/>
    <property type="project" value="TreeGrafter"/>
</dbReference>
<dbReference type="GO" id="GO:0036498">
    <property type="term" value="P:IRE1-mediated unfolded protein response"/>
    <property type="evidence" value="ECO:0007669"/>
    <property type="project" value="TreeGrafter"/>
</dbReference>
<dbReference type="Proteomes" id="UP000007303">
    <property type="component" value="Unassembled WGS sequence"/>
</dbReference>
<dbReference type="PANTHER" id="PTHR44340:SF1">
    <property type="entry name" value="DNAJ HOMOLOG SUBFAMILY C MEMBER 10"/>
    <property type="match status" value="1"/>
</dbReference>
<dbReference type="AlphaFoldDB" id="H3C0Y3"/>
<keyword evidence="4" id="KW-1185">Reference proteome</keyword>
<dbReference type="GO" id="GO:0015035">
    <property type="term" value="F:protein-disulfide reductase activity"/>
    <property type="evidence" value="ECO:0007669"/>
    <property type="project" value="TreeGrafter"/>
</dbReference>
<name>H3C0Y3_TETNG</name>
<evidence type="ECO:0000259" key="2">
    <source>
        <dbReference type="PROSITE" id="PS50076"/>
    </source>
</evidence>
<protein>
    <recommendedName>
        <fullName evidence="2">J domain-containing protein</fullName>
    </recommendedName>
</protein>
<dbReference type="OMA" id="CHAMRIH"/>
<accession>H3C0Y3</accession>
<dbReference type="SUPFAM" id="SSF46565">
    <property type="entry name" value="Chaperone J-domain"/>
    <property type="match status" value="1"/>
</dbReference>
<dbReference type="PANTHER" id="PTHR44340">
    <property type="entry name" value="DNAJ HOMOLOG SUBFAMILY C MEMBER 10"/>
    <property type="match status" value="1"/>
</dbReference>
<dbReference type="InterPro" id="IPR052460">
    <property type="entry name" value="ER_disulfide_reductase"/>
</dbReference>
<dbReference type="PROSITE" id="PS50076">
    <property type="entry name" value="DNAJ_2"/>
    <property type="match status" value="1"/>
</dbReference>
<feature type="chain" id="PRO_5003580493" description="J domain-containing protein" evidence="1">
    <location>
        <begin position="19"/>
        <end position="295"/>
    </location>
</feature>
<dbReference type="STRING" id="99883.ENSTNIP00000001899"/>
<dbReference type="GO" id="GO:0051787">
    <property type="term" value="F:misfolded protein binding"/>
    <property type="evidence" value="ECO:0007669"/>
    <property type="project" value="TreeGrafter"/>
</dbReference>
<evidence type="ECO:0000313" key="3">
    <source>
        <dbReference type="Ensembl" id="ENSTNIP00000001899.1"/>
    </source>
</evidence>
<dbReference type="InParanoid" id="H3C0Y3"/>
<dbReference type="PRINTS" id="PR00625">
    <property type="entry name" value="JDOMAIN"/>
</dbReference>
<feature type="signal peptide" evidence="1">
    <location>
        <begin position="1"/>
        <end position="18"/>
    </location>
</feature>
<dbReference type="Ensembl" id="ENSTNIT00000003751.1">
    <property type="protein sequence ID" value="ENSTNIP00000001899.1"/>
    <property type="gene ID" value="ENSTNIG00000001467.1"/>
</dbReference>
<dbReference type="InterPro" id="IPR001623">
    <property type="entry name" value="DnaJ_domain"/>
</dbReference>
<sequence>LLAALLVVLLLDAGCAESQDYYQLLGVSREANTREIRQFKKLALTMHPDKNPNDPEAHERFLKVNQAYEVLKDEDLRKKYDKYGEKGFDDHKRGGQYESWNYYRYDFGIYDDDLEIITLDRGDFGKNGFWHLSSYICLHFHSHRPNYSTIQLQCNSNIYLLYSGLFLLFIFEGKKKPEKFSGDRSKDNLVRFSMQFITTTVTQLWQEGNVFKEIENAFMSGLGWLVTFCFDTGDCLEPRTRQKLAGMLDGLVKVGWMDCSMEMQLCGSFKATSGATAFFPPDFSVNREGSVLVRP</sequence>
<dbReference type="FunFam" id="1.10.287.110:FF:000029">
    <property type="entry name" value="DnaJ homolog subfamily C member 10"/>
    <property type="match status" value="1"/>
</dbReference>
<dbReference type="Pfam" id="PF00226">
    <property type="entry name" value="DnaJ"/>
    <property type="match status" value="1"/>
</dbReference>
<dbReference type="HOGENOM" id="CLU_058166_0_0_1"/>
<dbReference type="GeneTree" id="ENSGT00940000155558"/>
<dbReference type="Gene3D" id="1.10.287.110">
    <property type="entry name" value="DnaJ domain"/>
    <property type="match status" value="1"/>
</dbReference>
<reference evidence="3" key="3">
    <citation type="submission" date="2025-09" db="UniProtKB">
        <authorList>
            <consortium name="Ensembl"/>
        </authorList>
    </citation>
    <scope>IDENTIFICATION</scope>
</reference>
<dbReference type="InterPro" id="IPR036869">
    <property type="entry name" value="J_dom_sf"/>
</dbReference>
<evidence type="ECO:0000256" key="1">
    <source>
        <dbReference type="SAM" id="SignalP"/>
    </source>
</evidence>
<reference evidence="3" key="2">
    <citation type="submission" date="2025-08" db="UniProtKB">
        <authorList>
            <consortium name="Ensembl"/>
        </authorList>
    </citation>
    <scope>IDENTIFICATION</scope>
</reference>
<dbReference type="GO" id="GO:0016671">
    <property type="term" value="F:oxidoreductase activity, acting on a sulfur group of donors, disulfide as acceptor"/>
    <property type="evidence" value="ECO:0007669"/>
    <property type="project" value="TreeGrafter"/>
</dbReference>
<evidence type="ECO:0000313" key="4">
    <source>
        <dbReference type="Proteomes" id="UP000007303"/>
    </source>
</evidence>
<feature type="domain" description="J" evidence="2">
    <location>
        <begin position="20"/>
        <end position="84"/>
    </location>
</feature>
<dbReference type="CDD" id="cd06257">
    <property type="entry name" value="DnaJ"/>
    <property type="match status" value="1"/>
</dbReference>
<keyword evidence="1" id="KW-0732">Signal</keyword>
<dbReference type="SMART" id="SM00271">
    <property type="entry name" value="DnaJ"/>
    <property type="match status" value="1"/>
</dbReference>
<reference evidence="4" key="1">
    <citation type="journal article" date="2004" name="Nature">
        <title>Genome duplication in the teleost fish Tetraodon nigroviridis reveals the early vertebrate proto-karyotype.</title>
        <authorList>
            <person name="Jaillon O."/>
            <person name="Aury J.-M."/>
            <person name="Brunet F."/>
            <person name="Petit J.-L."/>
            <person name="Stange-Thomann N."/>
            <person name="Mauceli E."/>
            <person name="Bouneau L."/>
            <person name="Fischer C."/>
            <person name="Ozouf-Costaz C."/>
            <person name="Bernot A."/>
            <person name="Nicaud S."/>
            <person name="Jaffe D."/>
            <person name="Fisher S."/>
            <person name="Lutfalla G."/>
            <person name="Dossat C."/>
            <person name="Segurens B."/>
            <person name="Dasilva C."/>
            <person name="Salanoubat M."/>
            <person name="Levy M."/>
            <person name="Boudet N."/>
            <person name="Castellano S."/>
            <person name="Anthouard V."/>
            <person name="Jubin C."/>
            <person name="Castelli V."/>
            <person name="Katinka M."/>
            <person name="Vacherie B."/>
            <person name="Biemont C."/>
            <person name="Skalli Z."/>
            <person name="Cattolico L."/>
            <person name="Poulain J."/>
            <person name="De Berardinis V."/>
            <person name="Cruaud C."/>
            <person name="Duprat S."/>
            <person name="Brottier P."/>
            <person name="Coutanceau J.-P."/>
            <person name="Gouzy J."/>
            <person name="Parra G."/>
            <person name="Lardier G."/>
            <person name="Chapple C."/>
            <person name="McKernan K.J."/>
            <person name="McEwan P."/>
            <person name="Bosak S."/>
            <person name="Kellis M."/>
            <person name="Volff J.-N."/>
            <person name="Guigo R."/>
            <person name="Zody M.C."/>
            <person name="Mesirov J."/>
            <person name="Lindblad-Toh K."/>
            <person name="Birren B."/>
            <person name="Nusbaum C."/>
            <person name="Kahn D."/>
            <person name="Robinson-Rechavi M."/>
            <person name="Laudet V."/>
            <person name="Schachter V."/>
            <person name="Quetier F."/>
            <person name="Saurin W."/>
            <person name="Scarpelli C."/>
            <person name="Wincker P."/>
            <person name="Lander E.S."/>
            <person name="Weissenbach J."/>
            <person name="Roest Crollius H."/>
        </authorList>
    </citation>
    <scope>NUCLEOTIDE SEQUENCE [LARGE SCALE GENOMIC DNA]</scope>
</reference>
<organism evidence="3 4">
    <name type="scientific">Tetraodon nigroviridis</name>
    <name type="common">Spotted green pufferfish</name>
    <name type="synonym">Chelonodon nigroviridis</name>
    <dbReference type="NCBI Taxonomy" id="99883"/>
    <lineage>
        <taxon>Eukaryota</taxon>
        <taxon>Metazoa</taxon>
        <taxon>Chordata</taxon>
        <taxon>Craniata</taxon>
        <taxon>Vertebrata</taxon>
        <taxon>Euteleostomi</taxon>
        <taxon>Actinopterygii</taxon>
        <taxon>Neopterygii</taxon>
        <taxon>Teleostei</taxon>
        <taxon>Neoteleostei</taxon>
        <taxon>Acanthomorphata</taxon>
        <taxon>Eupercaria</taxon>
        <taxon>Tetraodontiformes</taxon>
        <taxon>Tetradontoidea</taxon>
        <taxon>Tetraodontidae</taxon>
        <taxon>Tetraodon</taxon>
    </lineage>
</organism>